<dbReference type="InterPro" id="IPR045502">
    <property type="entry name" value="DUF6489"/>
</dbReference>
<dbReference type="Pfam" id="PF20099">
    <property type="entry name" value="DUF6489"/>
    <property type="match status" value="1"/>
</dbReference>
<keyword evidence="2" id="KW-1185">Reference proteome</keyword>
<evidence type="ECO:0000313" key="2">
    <source>
        <dbReference type="Proteomes" id="UP001271769"/>
    </source>
</evidence>
<organism evidence="1 2">
    <name type="scientific">Dongia rigui</name>
    <dbReference type="NCBI Taxonomy" id="940149"/>
    <lineage>
        <taxon>Bacteria</taxon>
        <taxon>Pseudomonadati</taxon>
        <taxon>Pseudomonadota</taxon>
        <taxon>Alphaproteobacteria</taxon>
        <taxon>Rhodospirillales</taxon>
        <taxon>Dongiaceae</taxon>
        <taxon>Dongia</taxon>
    </lineage>
</organism>
<sequence length="83" mass="9068">MKIHVDIDCTPEEARAFFGLPDVAPMQAAVMQAMQDRVMTAMKATDAETLLKTWMPGGAAGMEQMQKMFWNAFGGAANKENGK</sequence>
<gene>
    <name evidence="1" type="ORF">SMD31_09480</name>
</gene>
<evidence type="ECO:0000313" key="1">
    <source>
        <dbReference type="EMBL" id="MDY0872155.1"/>
    </source>
</evidence>
<name>A0ABU5DXY7_9PROT</name>
<accession>A0ABU5DXY7</accession>
<dbReference type="EMBL" id="JAXCLX010000001">
    <property type="protein sequence ID" value="MDY0872155.1"/>
    <property type="molecule type" value="Genomic_DNA"/>
</dbReference>
<dbReference type="Proteomes" id="UP001271769">
    <property type="component" value="Unassembled WGS sequence"/>
</dbReference>
<proteinExistence type="predicted"/>
<comment type="caution">
    <text evidence="1">The sequence shown here is derived from an EMBL/GenBank/DDBJ whole genome shotgun (WGS) entry which is preliminary data.</text>
</comment>
<dbReference type="RefSeq" id="WP_320500572.1">
    <property type="nucleotide sequence ID" value="NZ_JAXCLX010000001.1"/>
</dbReference>
<reference evidence="1 2" key="1">
    <citation type="journal article" date="2013" name="Antonie Van Leeuwenhoek">
        <title>Dongia rigui sp. nov., isolated from freshwater of a large wetland in Korea.</title>
        <authorList>
            <person name="Baik K.S."/>
            <person name="Hwang Y.M."/>
            <person name="Choi J.S."/>
            <person name="Kwon J."/>
            <person name="Seong C.N."/>
        </authorList>
    </citation>
    <scope>NUCLEOTIDE SEQUENCE [LARGE SCALE GENOMIC DNA]</scope>
    <source>
        <strain evidence="1 2">04SU4-P</strain>
    </source>
</reference>
<protein>
    <submittedName>
        <fullName evidence="1">DUF6489 family protein</fullName>
    </submittedName>
</protein>